<dbReference type="AlphaFoldDB" id="A0A7X2SU08"/>
<keyword evidence="9 11" id="KW-0472">Membrane</keyword>
<organism evidence="12 13">
    <name type="scientific">Enterobacter agglomerans</name>
    <name type="common">Erwinia herbicola</name>
    <name type="synonym">Pantoea agglomerans</name>
    <dbReference type="NCBI Taxonomy" id="549"/>
    <lineage>
        <taxon>Bacteria</taxon>
        <taxon>Pseudomonadati</taxon>
        <taxon>Pseudomonadota</taxon>
        <taxon>Gammaproteobacteria</taxon>
        <taxon>Enterobacterales</taxon>
        <taxon>Erwiniaceae</taxon>
        <taxon>Pantoea</taxon>
        <taxon>Pantoea agglomerans group</taxon>
    </lineage>
</organism>
<gene>
    <name evidence="12" type="ORF">GKC49_01120</name>
</gene>
<feature type="transmembrane region" description="Helical" evidence="11">
    <location>
        <begin position="97"/>
        <end position="114"/>
    </location>
</feature>
<accession>A0A7X2SU08</accession>
<evidence type="ECO:0000256" key="4">
    <source>
        <dbReference type="ARBA" id="ARBA00018586"/>
    </source>
</evidence>
<sequence length="140" mass="15325">MKITHSVTGLPVNVAVALPDEVKTHTGNVFSRTANRFHSASSLFLTSLKSSPSFRHSLMLCALMLVVVAFPHIANATDLLKTQQQDASDTFGLQSSVMRWIYFAEIIISVVGFIKTRNPLVFVGLIVVLLVTRAFYGMVG</sequence>
<evidence type="ECO:0000256" key="5">
    <source>
        <dbReference type="ARBA" id="ARBA00022475"/>
    </source>
</evidence>
<evidence type="ECO:0000256" key="7">
    <source>
        <dbReference type="ARBA" id="ARBA00022525"/>
    </source>
</evidence>
<comment type="similarity">
    <text evidence="3">Belongs to the TraA family.</text>
</comment>
<feature type="transmembrane region" description="Helical" evidence="11">
    <location>
        <begin position="121"/>
        <end position="139"/>
    </location>
</feature>
<evidence type="ECO:0000256" key="1">
    <source>
        <dbReference type="ARBA" id="ARBA00004429"/>
    </source>
</evidence>
<comment type="caution">
    <text evidence="12">The sequence shown here is derived from an EMBL/GenBank/DDBJ whole genome shotgun (WGS) entry which is preliminary data.</text>
</comment>
<dbReference type="EMBL" id="WKLC01000014">
    <property type="protein sequence ID" value="MSE13801.1"/>
    <property type="molecule type" value="Genomic_DNA"/>
</dbReference>
<keyword evidence="11" id="KW-1133">Transmembrane helix</keyword>
<keyword evidence="11" id="KW-0812">Transmembrane</keyword>
<name>A0A7X2SU08_ENTAG</name>
<reference evidence="12 13" key="1">
    <citation type="submission" date="2019-11" db="EMBL/GenBank/DDBJ databases">
        <title>Draft Genome Sequence of Plant Growth-Promoting Rhizosphere-Associated Bacteria.</title>
        <authorList>
            <person name="Vasilyev I.Y."/>
            <person name="Radchenko V."/>
            <person name="Ilnitskaya E.V."/>
        </authorList>
    </citation>
    <scope>NUCLEOTIDE SEQUENCE [LARGE SCALE GENOMIC DNA]</scope>
    <source>
        <strain evidence="12 13">VRA_MhP_f</strain>
    </source>
</reference>
<evidence type="ECO:0000256" key="8">
    <source>
        <dbReference type="ARBA" id="ARBA00022971"/>
    </source>
</evidence>
<proteinExistence type="inferred from homology"/>
<evidence type="ECO:0000256" key="11">
    <source>
        <dbReference type="SAM" id="Phobius"/>
    </source>
</evidence>
<keyword evidence="5" id="KW-1003">Cell membrane</keyword>
<dbReference type="RefSeq" id="WP_061060500.1">
    <property type="nucleotide sequence ID" value="NZ_CP134722.1"/>
</dbReference>
<evidence type="ECO:0000256" key="9">
    <source>
        <dbReference type="ARBA" id="ARBA00023136"/>
    </source>
</evidence>
<dbReference type="Pfam" id="PF05513">
    <property type="entry name" value="TraA"/>
    <property type="match status" value="1"/>
</dbReference>
<keyword evidence="8" id="KW-0184">Conjugation</keyword>
<dbReference type="GO" id="GO:0005576">
    <property type="term" value="C:extracellular region"/>
    <property type="evidence" value="ECO:0007669"/>
    <property type="project" value="UniProtKB-SubCell"/>
</dbReference>
<evidence type="ECO:0000256" key="6">
    <source>
        <dbReference type="ARBA" id="ARBA00022519"/>
    </source>
</evidence>
<evidence type="ECO:0000313" key="12">
    <source>
        <dbReference type="EMBL" id="MSE13801.1"/>
    </source>
</evidence>
<evidence type="ECO:0000256" key="3">
    <source>
        <dbReference type="ARBA" id="ARBA00009586"/>
    </source>
</evidence>
<evidence type="ECO:0000256" key="10">
    <source>
        <dbReference type="ARBA" id="ARBA00026027"/>
    </source>
</evidence>
<evidence type="ECO:0000313" key="13">
    <source>
        <dbReference type="Proteomes" id="UP000461948"/>
    </source>
</evidence>
<dbReference type="Proteomes" id="UP000461948">
    <property type="component" value="Unassembled WGS sequence"/>
</dbReference>
<comment type="subcellular location">
    <subcellularLocation>
        <location evidence="1">Cell inner membrane</location>
        <topology evidence="1">Multi-pass membrane protein</topology>
    </subcellularLocation>
    <subcellularLocation>
        <location evidence="2">Secreted</location>
    </subcellularLocation>
</comment>
<protein>
    <recommendedName>
        <fullName evidence="4">Pilin</fullName>
    </recommendedName>
</protein>
<dbReference type="InterPro" id="IPR008873">
    <property type="entry name" value="TraA"/>
</dbReference>
<evidence type="ECO:0000256" key="2">
    <source>
        <dbReference type="ARBA" id="ARBA00004613"/>
    </source>
</evidence>
<comment type="subunit">
    <text evidence="10">Monomer. Interacts with itself to form filaments; also interacts with TraQ.</text>
</comment>
<keyword evidence="6" id="KW-0997">Cell inner membrane</keyword>
<dbReference type="GO" id="GO:0005886">
    <property type="term" value="C:plasma membrane"/>
    <property type="evidence" value="ECO:0007669"/>
    <property type="project" value="UniProtKB-SubCell"/>
</dbReference>
<feature type="transmembrane region" description="Helical" evidence="11">
    <location>
        <begin position="58"/>
        <end position="77"/>
    </location>
</feature>
<keyword evidence="7" id="KW-0964">Secreted</keyword>